<feature type="region of interest" description="Disordered" evidence="1">
    <location>
        <begin position="57"/>
        <end position="94"/>
    </location>
</feature>
<accession>A0AAV2L845</accession>
<reference evidence="2 3" key="1">
    <citation type="submission" date="2024-04" db="EMBL/GenBank/DDBJ databases">
        <authorList>
            <person name="Waldvogel A.-M."/>
            <person name="Schoenle A."/>
        </authorList>
    </citation>
    <scope>NUCLEOTIDE SEQUENCE [LARGE SCALE GENOMIC DNA]</scope>
</reference>
<dbReference type="Proteomes" id="UP001497482">
    <property type="component" value="Chromosome 22"/>
</dbReference>
<feature type="region of interest" description="Disordered" evidence="1">
    <location>
        <begin position="1"/>
        <end position="25"/>
    </location>
</feature>
<sequence length="94" mass="10599">MLASGVPRRRVTRRGQSRADSENRVGGEKRKIFFWLRFKRYRMEGADRTSCGMDGFNSRVEPPLQDACGTAAQAGEEEEEEEEEKEEEGGGVLS</sequence>
<evidence type="ECO:0000313" key="2">
    <source>
        <dbReference type="EMBL" id="CAL1598558.1"/>
    </source>
</evidence>
<dbReference type="EMBL" id="OZ035844">
    <property type="protein sequence ID" value="CAL1598558.1"/>
    <property type="molecule type" value="Genomic_DNA"/>
</dbReference>
<proteinExistence type="predicted"/>
<keyword evidence="3" id="KW-1185">Reference proteome</keyword>
<dbReference type="AlphaFoldDB" id="A0AAV2L845"/>
<evidence type="ECO:0000256" key="1">
    <source>
        <dbReference type="SAM" id="MobiDB-lite"/>
    </source>
</evidence>
<feature type="compositionally biased region" description="Basic residues" evidence="1">
    <location>
        <begin position="7"/>
        <end position="16"/>
    </location>
</feature>
<gene>
    <name evidence="2" type="ORF">KC01_LOCUS26925</name>
</gene>
<organism evidence="2 3">
    <name type="scientific">Knipowitschia caucasica</name>
    <name type="common">Caucasian dwarf goby</name>
    <name type="synonym">Pomatoschistus caucasicus</name>
    <dbReference type="NCBI Taxonomy" id="637954"/>
    <lineage>
        <taxon>Eukaryota</taxon>
        <taxon>Metazoa</taxon>
        <taxon>Chordata</taxon>
        <taxon>Craniata</taxon>
        <taxon>Vertebrata</taxon>
        <taxon>Euteleostomi</taxon>
        <taxon>Actinopterygii</taxon>
        <taxon>Neopterygii</taxon>
        <taxon>Teleostei</taxon>
        <taxon>Neoteleostei</taxon>
        <taxon>Acanthomorphata</taxon>
        <taxon>Gobiaria</taxon>
        <taxon>Gobiiformes</taxon>
        <taxon>Gobioidei</taxon>
        <taxon>Gobiidae</taxon>
        <taxon>Gobiinae</taxon>
        <taxon>Knipowitschia</taxon>
    </lineage>
</organism>
<feature type="compositionally biased region" description="Acidic residues" evidence="1">
    <location>
        <begin position="75"/>
        <end position="94"/>
    </location>
</feature>
<name>A0AAV2L845_KNICA</name>
<protein>
    <submittedName>
        <fullName evidence="2">Uncharacterized protein</fullName>
    </submittedName>
</protein>
<evidence type="ECO:0000313" key="3">
    <source>
        <dbReference type="Proteomes" id="UP001497482"/>
    </source>
</evidence>